<dbReference type="InterPro" id="IPR045498">
    <property type="entry name" value="HflX_C"/>
</dbReference>
<dbReference type="PRINTS" id="PR00326">
    <property type="entry name" value="GTP1OBG"/>
</dbReference>
<name>A0ABU1DAS1_9HYPH</name>
<dbReference type="Pfam" id="PF16360">
    <property type="entry name" value="GTP-bdg_M"/>
    <property type="match status" value="1"/>
</dbReference>
<dbReference type="Gene3D" id="3.40.50.300">
    <property type="entry name" value="P-loop containing nucleotide triphosphate hydrolases"/>
    <property type="match status" value="1"/>
</dbReference>
<comment type="function">
    <text evidence="5">GTPase that associates with the 50S ribosomal subunit and may have a role during protein synthesis or ribosome biogenesis.</text>
</comment>
<evidence type="ECO:0000256" key="6">
    <source>
        <dbReference type="SAM" id="MobiDB-lite"/>
    </source>
</evidence>
<dbReference type="InterPro" id="IPR006073">
    <property type="entry name" value="GTP-bd"/>
</dbReference>
<evidence type="ECO:0000313" key="8">
    <source>
        <dbReference type="EMBL" id="MDR4305155.1"/>
    </source>
</evidence>
<keyword evidence="3" id="KW-0460">Magnesium</keyword>
<keyword evidence="9" id="KW-1185">Reference proteome</keyword>
<dbReference type="Gene3D" id="6.10.250.2860">
    <property type="match status" value="1"/>
</dbReference>
<evidence type="ECO:0000256" key="3">
    <source>
        <dbReference type="ARBA" id="ARBA00022842"/>
    </source>
</evidence>
<sequence length="486" mass="53539">MTATRTRRRRAPGDDRASSGRLIAIERDERLEEHAGKGQLIDRRAPPTRAVVVTPALSSRTPSARTPEARLEEAVGLAAAIDLVVVASRLAPLSEIRPATYLGKGKVAELAELVEAEKAELVVMDTALSPVQQRNLEKELKAKVLDRTGLILEIFGRRARTKEGVLQVEHAHLTWQKSRLVRSWTHLERQRGGFGFLGGPGETQIEADRRVIGERILKIERELAQVRRTRGLHRAGRKRVPYPVVALVGYTNAGKSTLFNRLTKAEVMAADMLFATLDPTLREIRLPHGAHAILSDTVGFISELPTQLVEAFRATLEEVLEADVILHVRDISHEDADAQGADVAAVLSDLGVDPETDPRLIEVWNKIDALDEHAREMLTATAARREEGKRPLLVSALTGAGTDQLLERVEQLLSTGRETLVVTLGAGDGAGENWLYSRSDVLERSVGDDGAVRLTVRIEPQRVPGLRRRFPSVEETGAPEQELRRA</sequence>
<comment type="similarity">
    <text evidence="5">Belongs to the TRAFAC class OBG-HflX-like GTPase superfamily. HflX GTPase family.</text>
</comment>
<feature type="compositionally biased region" description="Basic and acidic residues" evidence="6">
    <location>
        <begin position="11"/>
        <end position="22"/>
    </location>
</feature>
<dbReference type="NCBIfam" id="TIGR03156">
    <property type="entry name" value="GTP_HflX"/>
    <property type="match status" value="1"/>
</dbReference>
<dbReference type="InterPro" id="IPR032305">
    <property type="entry name" value="GTP-bd_M"/>
</dbReference>
<dbReference type="InterPro" id="IPR025121">
    <property type="entry name" value="GTPase_HflX_N"/>
</dbReference>
<comment type="subunit">
    <text evidence="5">Monomer. Associates with the 50S ribosomal subunit.</text>
</comment>
<dbReference type="HAMAP" id="MF_00900">
    <property type="entry name" value="GTPase_HflX"/>
    <property type="match status" value="1"/>
</dbReference>
<dbReference type="PANTHER" id="PTHR10229:SF0">
    <property type="entry name" value="GTP-BINDING PROTEIN 6-RELATED"/>
    <property type="match status" value="1"/>
</dbReference>
<evidence type="ECO:0000256" key="2">
    <source>
        <dbReference type="ARBA" id="ARBA00022741"/>
    </source>
</evidence>
<dbReference type="InterPro" id="IPR042108">
    <property type="entry name" value="GTPase_HflX_N_sf"/>
</dbReference>
<comment type="caution">
    <text evidence="8">The sequence shown here is derived from an EMBL/GenBank/DDBJ whole genome shotgun (WGS) entry which is preliminary data.</text>
</comment>
<comment type="subcellular location">
    <subcellularLocation>
        <location evidence="5">Cytoplasm</location>
    </subcellularLocation>
    <text evidence="5">May associate with membranes.</text>
</comment>
<feature type="region of interest" description="Disordered" evidence="6">
    <location>
        <begin position="1"/>
        <end position="22"/>
    </location>
</feature>
<evidence type="ECO:0000313" key="9">
    <source>
        <dbReference type="Proteomes" id="UP001181622"/>
    </source>
</evidence>
<dbReference type="Gene3D" id="3.40.50.11060">
    <property type="entry name" value="GTPase HflX, N-terminal domain"/>
    <property type="match status" value="1"/>
</dbReference>
<dbReference type="InterPro" id="IPR016496">
    <property type="entry name" value="GTPase_HflX"/>
</dbReference>
<dbReference type="Proteomes" id="UP001181622">
    <property type="component" value="Unassembled WGS sequence"/>
</dbReference>
<dbReference type="InterPro" id="IPR030394">
    <property type="entry name" value="G_HFLX_dom"/>
</dbReference>
<dbReference type="InterPro" id="IPR027417">
    <property type="entry name" value="P-loop_NTPase"/>
</dbReference>
<dbReference type="CDD" id="cd01878">
    <property type="entry name" value="HflX"/>
    <property type="match status" value="1"/>
</dbReference>
<organism evidence="8 9">
    <name type="scientific">Chelatococcus sambhunathii</name>
    <dbReference type="NCBI Taxonomy" id="363953"/>
    <lineage>
        <taxon>Bacteria</taxon>
        <taxon>Pseudomonadati</taxon>
        <taxon>Pseudomonadota</taxon>
        <taxon>Alphaproteobacteria</taxon>
        <taxon>Hyphomicrobiales</taxon>
        <taxon>Chelatococcaceae</taxon>
        <taxon>Chelatococcus</taxon>
    </lineage>
</organism>
<dbReference type="SUPFAM" id="SSF52540">
    <property type="entry name" value="P-loop containing nucleoside triphosphate hydrolases"/>
    <property type="match status" value="1"/>
</dbReference>
<proteinExistence type="inferred from homology"/>
<dbReference type="Pfam" id="PF01926">
    <property type="entry name" value="MMR_HSR1"/>
    <property type="match status" value="1"/>
</dbReference>
<dbReference type="EMBL" id="JADBEO010000001">
    <property type="protein sequence ID" value="MDR4305155.1"/>
    <property type="molecule type" value="Genomic_DNA"/>
</dbReference>
<feature type="compositionally biased region" description="Basic residues" evidence="6">
    <location>
        <begin position="1"/>
        <end position="10"/>
    </location>
</feature>
<protein>
    <recommendedName>
        <fullName evidence="5">GTPase HflX</fullName>
    </recommendedName>
    <alternativeName>
        <fullName evidence="5">GTP-binding protein HflX</fullName>
    </alternativeName>
</protein>
<accession>A0ABU1DAS1</accession>
<keyword evidence="4 5" id="KW-0342">GTP-binding</keyword>
<dbReference type="PANTHER" id="PTHR10229">
    <property type="entry name" value="GTP-BINDING PROTEIN HFLX"/>
    <property type="match status" value="1"/>
</dbReference>
<evidence type="ECO:0000256" key="4">
    <source>
        <dbReference type="ARBA" id="ARBA00023134"/>
    </source>
</evidence>
<feature type="domain" description="Hflx-type G" evidence="7">
    <location>
        <begin position="243"/>
        <end position="417"/>
    </location>
</feature>
<dbReference type="PROSITE" id="PS51705">
    <property type="entry name" value="G_HFLX"/>
    <property type="match status" value="1"/>
</dbReference>
<keyword evidence="1" id="KW-0479">Metal-binding</keyword>
<dbReference type="Pfam" id="PF13167">
    <property type="entry name" value="GTP-bdg_N"/>
    <property type="match status" value="1"/>
</dbReference>
<evidence type="ECO:0000259" key="7">
    <source>
        <dbReference type="PROSITE" id="PS51705"/>
    </source>
</evidence>
<evidence type="ECO:0000256" key="5">
    <source>
        <dbReference type="HAMAP-Rule" id="MF_00900"/>
    </source>
</evidence>
<keyword evidence="5" id="KW-0963">Cytoplasm</keyword>
<reference evidence="8" key="1">
    <citation type="submission" date="2020-10" db="EMBL/GenBank/DDBJ databases">
        <authorList>
            <person name="Abbas A."/>
            <person name="Razzaq R."/>
            <person name="Waqas M."/>
            <person name="Abbas N."/>
            <person name="Nielsen T.K."/>
            <person name="Hansen L.H."/>
            <person name="Hussain S."/>
            <person name="Shahid M."/>
        </authorList>
    </citation>
    <scope>NUCLEOTIDE SEQUENCE</scope>
    <source>
        <strain evidence="8">S14</strain>
    </source>
</reference>
<dbReference type="PIRSF" id="PIRSF006809">
    <property type="entry name" value="GTP-binding_hflX_prd"/>
    <property type="match status" value="1"/>
</dbReference>
<evidence type="ECO:0000256" key="1">
    <source>
        <dbReference type="ARBA" id="ARBA00022723"/>
    </source>
</evidence>
<keyword evidence="2 5" id="KW-0547">Nucleotide-binding</keyword>
<dbReference type="Pfam" id="PF19275">
    <property type="entry name" value="HflX_C"/>
    <property type="match status" value="1"/>
</dbReference>
<gene>
    <name evidence="5 8" type="primary">hflX</name>
    <name evidence="8" type="ORF">IHQ68_00740</name>
</gene>